<sequence>MTSVISSPIRWTGSKRKMLNEMLTSFDSDKKIYIEPFLGSATVLINSLNLNLYDDYYVNDINNHLIDFFVNLRDSTDTLLFSINEIIIYYNSLNTLDDKSLFFYKMRKAFNSNTTLENKSSIFWFLMKTCFNGVYRINKSGQFNVPFGKKISISFNVEQALNISKLINNVRFFSHTYNDFLTNINLQDNLKNSFIYCDPPYIPQTVSSKNQKMYTSNHFDHFKFIQFINQLSIERKPSIMISMSESRASNEIYNLNNFEKIPLTEIIRVVNPKRLLKASEVAYLNYSPNNFSESIMGKTD</sequence>
<feature type="binding site" evidence="7">
    <location>
        <position position="11"/>
    </location>
    <ligand>
        <name>S-adenosyl-L-methionine</name>
        <dbReference type="ChEBI" id="CHEBI:59789"/>
    </ligand>
</feature>
<comment type="similarity">
    <text evidence="1 8">Belongs to the N(4)/N(6)-methyltransferase family.</text>
</comment>
<dbReference type="SUPFAM" id="SSF53335">
    <property type="entry name" value="S-adenosyl-L-methionine-dependent methyltransferases"/>
    <property type="match status" value="1"/>
</dbReference>
<dbReference type="NCBIfam" id="TIGR00571">
    <property type="entry name" value="dam"/>
    <property type="match status" value="1"/>
</dbReference>
<dbReference type="EMBL" id="MIKB01000012">
    <property type="protein sequence ID" value="OEG17051.1"/>
    <property type="molecule type" value="Genomic_DNA"/>
</dbReference>
<evidence type="ECO:0000256" key="4">
    <source>
        <dbReference type="ARBA" id="ARBA00022679"/>
    </source>
</evidence>
<dbReference type="Gene3D" id="1.10.1020.10">
    <property type="entry name" value="Adenine-specific Methyltransferase, Domain 2"/>
    <property type="match status" value="1"/>
</dbReference>
<dbReference type="AlphaFoldDB" id="A0A1E5GWF9"/>
<dbReference type="PANTHER" id="PTHR30481">
    <property type="entry name" value="DNA ADENINE METHYLASE"/>
    <property type="match status" value="1"/>
</dbReference>
<comment type="catalytic activity">
    <reaction evidence="6 8">
        <text>a 2'-deoxyadenosine in DNA + S-adenosyl-L-methionine = an N(6)-methyl-2'-deoxyadenosine in DNA + S-adenosyl-L-homocysteine + H(+)</text>
        <dbReference type="Rhea" id="RHEA:15197"/>
        <dbReference type="Rhea" id="RHEA-COMP:12418"/>
        <dbReference type="Rhea" id="RHEA-COMP:12419"/>
        <dbReference type="ChEBI" id="CHEBI:15378"/>
        <dbReference type="ChEBI" id="CHEBI:57856"/>
        <dbReference type="ChEBI" id="CHEBI:59789"/>
        <dbReference type="ChEBI" id="CHEBI:90615"/>
        <dbReference type="ChEBI" id="CHEBI:90616"/>
        <dbReference type="EC" id="2.1.1.72"/>
    </reaction>
</comment>
<evidence type="ECO:0000256" key="6">
    <source>
        <dbReference type="ARBA" id="ARBA00047942"/>
    </source>
</evidence>
<evidence type="ECO:0000256" key="2">
    <source>
        <dbReference type="ARBA" id="ARBA00011900"/>
    </source>
</evidence>
<gene>
    <name evidence="9" type="ORF">BCR23_03320</name>
</gene>
<dbReference type="InterPro" id="IPR029063">
    <property type="entry name" value="SAM-dependent_MTases_sf"/>
</dbReference>
<keyword evidence="5 8" id="KW-0949">S-adenosyl-L-methionine</keyword>
<evidence type="ECO:0000313" key="10">
    <source>
        <dbReference type="Proteomes" id="UP000094764"/>
    </source>
</evidence>
<dbReference type="Proteomes" id="UP000094764">
    <property type="component" value="Unassembled WGS sequence"/>
</dbReference>
<keyword evidence="4 8" id="KW-0808">Transferase</keyword>
<dbReference type="PRINTS" id="PR00505">
    <property type="entry name" value="D12N6MTFRASE"/>
</dbReference>
<feature type="binding site" evidence="7">
    <location>
        <position position="198"/>
    </location>
    <ligand>
        <name>S-adenosyl-L-methionine</name>
        <dbReference type="ChEBI" id="CHEBI:59789"/>
    </ligand>
</feature>
<dbReference type="GO" id="GO:1904047">
    <property type="term" value="F:S-adenosyl-L-methionine binding"/>
    <property type="evidence" value="ECO:0007669"/>
    <property type="project" value="TreeGrafter"/>
</dbReference>
<evidence type="ECO:0000256" key="5">
    <source>
        <dbReference type="ARBA" id="ARBA00022691"/>
    </source>
</evidence>
<name>A0A1E5GWF9_9ENTE</name>
<protein>
    <recommendedName>
        <fullName evidence="2 8">Site-specific DNA-methyltransferase (adenine-specific)</fullName>
        <ecNumber evidence="2 8">2.1.1.72</ecNumber>
    </recommendedName>
</protein>
<dbReference type="PIRSF" id="PIRSF000398">
    <property type="entry name" value="M_m6A_EcoRV"/>
    <property type="match status" value="1"/>
</dbReference>
<dbReference type="OrthoDB" id="9805629at2"/>
<dbReference type="Pfam" id="PF02086">
    <property type="entry name" value="MethyltransfD12"/>
    <property type="match status" value="1"/>
</dbReference>
<feature type="binding site" evidence="7">
    <location>
        <position position="15"/>
    </location>
    <ligand>
        <name>S-adenosyl-L-methionine</name>
        <dbReference type="ChEBI" id="CHEBI:59789"/>
    </ligand>
</feature>
<evidence type="ECO:0000256" key="3">
    <source>
        <dbReference type="ARBA" id="ARBA00022603"/>
    </source>
</evidence>
<dbReference type="GO" id="GO:0009007">
    <property type="term" value="F:site-specific DNA-methyltransferase (adenine-specific) activity"/>
    <property type="evidence" value="ECO:0007669"/>
    <property type="project" value="UniProtKB-UniRule"/>
</dbReference>
<dbReference type="PANTHER" id="PTHR30481:SF3">
    <property type="entry name" value="DNA ADENINE METHYLASE"/>
    <property type="match status" value="1"/>
</dbReference>
<evidence type="ECO:0000256" key="1">
    <source>
        <dbReference type="ARBA" id="ARBA00006594"/>
    </source>
</evidence>
<dbReference type="GO" id="GO:0043565">
    <property type="term" value="F:sequence-specific DNA binding"/>
    <property type="evidence" value="ECO:0007669"/>
    <property type="project" value="TreeGrafter"/>
</dbReference>
<dbReference type="InterPro" id="IPR012327">
    <property type="entry name" value="MeTrfase_D12"/>
</dbReference>
<dbReference type="InterPro" id="IPR012263">
    <property type="entry name" value="M_m6A_EcoRV"/>
</dbReference>
<comment type="caution">
    <text evidence="9">The sequence shown here is derived from an EMBL/GenBank/DDBJ whole genome shotgun (WGS) entry which is preliminary data.</text>
</comment>
<dbReference type="EC" id="2.1.1.72" evidence="2 8"/>
<dbReference type="InterPro" id="IPR002052">
    <property type="entry name" value="DNA_methylase_N6_adenine_CS"/>
</dbReference>
<dbReference type="GO" id="GO:0009307">
    <property type="term" value="P:DNA restriction-modification system"/>
    <property type="evidence" value="ECO:0007669"/>
    <property type="project" value="InterPro"/>
</dbReference>
<evidence type="ECO:0000256" key="8">
    <source>
        <dbReference type="RuleBase" id="RU361257"/>
    </source>
</evidence>
<dbReference type="STRING" id="903983.BCR23_03320"/>
<dbReference type="Gene3D" id="3.40.50.150">
    <property type="entry name" value="Vaccinia Virus protein VP39"/>
    <property type="match status" value="1"/>
</dbReference>
<keyword evidence="10" id="KW-1185">Reference proteome</keyword>
<proteinExistence type="inferred from homology"/>
<evidence type="ECO:0000256" key="7">
    <source>
        <dbReference type="PIRSR" id="PIRSR000398-1"/>
    </source>
</evidence>
<keyword evidence="3 8" id="KW-0489">Methyltransferase</keyword>
<feature type="binding site" evidence="7">
    <location>
        <position position="60"/>
    </location>
    <ligand>
        <name>S-adenosyl-L-methionine</name>
        <dbReference type="ChEBI" id="CHEBI:59789"/>
    </ligand>
</feature>
<dbReference type="RefSeq" id="WP_069634373.1">
    <property type="nucleotide sequence ID" value="NZ_JXKZ01000002.1"/>
</dbReference>
<accession>A0A1E5GWF9</accession>
<dbReference type="InterPro" id="IPR023095">
    <property type="entry name" value="Ade_MeTrfase_dom_2"/>
</dbReference>
<organism evidence="9 10">
    <name type="scientific">Enterococcus quebecensis</name>
    <dbReference type="NCBI Taxonomy" id="903983"/>
    <lineage>
        <taxon>Bacteria</taxon>
        <taxon>Bacillati</taxon>
        <taxon>Bacillota</taxon>
        <taxon>Bacilli</taxon>
        <taxon>Lactobacillales</taxon>
        <taxon>Enterococcaceae</taxon>
        <taxon>Enterococcus</taxon>
    </lineage>
</organism>
<reference evidence="10" key="1">
    <citation type="submission" date="2016-09" db="EMBL/GenBank/DDBJ databases">
        <authorList>
            <person name="Gulvik C.A."/>
        </authorList>
    </citation>
    <scope>NUCLEOTIDE SEQUENCE [LARGE SCALE GENOMIC DNA]</scope>
    <source>
        <strain evidence="10">LMG 26306</strain>
    </source>
</reference>
<dbReference type="PROSITE" id="PS00092">
    <property type="entry name" value="N6_MTASE"/>
    <property type="match status" value="1"/>
</dbReference>
<dbReference type="GO" id="GO:0006298">
    <property type="term" value="P:mismatch repair"/>
    <property type="evidence" value="ECO:0007669"/>
    <property type="project" value="TreeGrafter"/>
</dbReference>
<dbReference type="GO" id="GO:0032259">
    <property type="term" value="P:methylation"/>
    <property type="evidence" value="ECO:0007669"/>
    <property type="project" value="UniProtKB-KW"/>
</dbReference>
<evidence type="ECO:0000313" key="9">
    <source>
        <dbReference type="EMBL" id="OEG17051.1"/>
    </source>
</evidence>